<evidence type="ECO:0000256" key="1">
    <source>
        <dbReference type="ARBA" id="ARBA00023002"/>
    </source>
</evidence>
<dbReference type="Gene3D" id="3.50.50.60">
    <property type="entry name" value="FAD/NAD(P)-binding domain"/>
    <property type="match status" value="1"/>
</dbReference>
<sequence length="459" mass="48957">MTQTPTTGGPSFWWQQTGLPPRRAALAGDTTAQICIIGAGYTGLWTALSLKSARPELDILMVEAEWAGFGASGRNGGWLTGGFAWSHARYAATSSEAAVRAMVAAMNGTVAEIISQCASLGIDAEITPTDELLIATNPAQWQRLQAEYQHRSAWGEGDRLRLLSAADTAQRITMPGTQGALEISGVARIQPAKLAAGLARAAERMGIRMAEGTRVTAIAPGLVTTDRGRVRAETILRCTEGFTAALPGHRRELLPLNSAQIITEPLSPGTWAKIGWQGHEIIGDFAHSYCYCQRTPDGRIAFGGRGTPYRYGSGLDTNGHPDPATIAQLTTRLHSLFPATSTARIEHAWCGTLGVPRDWCAGVAFDPATRIGHAGGYVGVGVATANLAGRTLAALTLGTDDPLTRLPWVNRIPRTWEPEPLRWLGLHGTYAAYALADRAEARGGPPSRLAEWVNRAVGR</sequence>
<dbReference type="PANTHER" id="PTHR13847:SF285">
    <property type="entry name" value="FAD DEPENDENT OXIDOREDUCTASE DOMAIN-CONTAINING PROTEIN"/>
    <property type="match status" value="1"/>
</dbReference>
<dbReference type="EMBL" id="QWEY01000005">
    <property type="protein sequence ID" value="RGP37237.1"/>
    <property type="molecule type" value="Genomic_DNA"/>
</dbReference>
<comment type="caution">
    <text evidence="3">The sequence shown here is derived from an EMBL/GenBank/DDBJ whole genome shotgun (WGS) entry which is preliminary data.</text>
</comment>
<proteinExistence type="predicted"/>
<name>A0A411Z2E6_9RHOB</name>
<dbReference type="Pfam" id="PF01266">
    <property type="entry name" value="DAO"/>
    <property type="match status" value="1"/>
</dbReference>
<feature type="domain" description="FAD dependent oxidoreductase" evidence="2">
    <location>
        <begin position="34"/>
        <end position="395"/>
    </location>
</feature>
<dbReference type="RefSeq" id="WP_118152188.1">
    <property type="nucleotide sequence ID" value="NZ_QWEY01000005.1"/>
</dbReference>
<evidence type="ECO:0000313" key="4">
    <source>
        <dbReference type="Proteomes" id="UP000284547"/>
    </source>
</evidence>
<keyword evidence="4" id="KW-1185">Reference proteome</keyword>
<dbReference type="SUPFAM" id="SSF51905">
    <property type="entry name" value="FAD/NAD(P)-binding domain"/>
    <property type="match status" value="1"/>
</dbReference>
<accession>A0A411Z2E6</accession>
<reference evidence="3 4" key="1">
    <citation type="submission" date="2018-08" db="EMBL/GenBank/DDBJ databases">
        <title>Flavobacterium tibetense sp. nov., isolated from a wetland YonghuCo on Tibetan Plateau.</title>
        <authorList>
            <person name="Phurbu D."/>
            <person name="Lu H."/>
            <person name="Xing P."/>
        </authorList>
    </citation>
    <scope>NUCLEOTIDE SEQUENCE [LARGE SCALE GENOMIC DNA]</scope>
    <source>
        <strain evidence="3 4">DJC</strain>
    </source>
</reference>
<dbReference type="InterPro" id="IPR036188">
    <property type="entry name" value="FAD/NAD-bd_sf"/>
</dbReference>
<dbReference type="OrthoDB" id="9806601at2"/>
<dbReference type="InterPro" id="IPR006076">
    <property type="entry name" value="FAD-dep_OxRdtase"/>
</dbReference>
<dbReference type="GO" id="GO:0016491">
    <property type="term" value="F:oxidoreductase activity"/>
    <property type="evidence" value="ECO:0007669"/>
    <property type="project" value="UniProtKB-KW"/>
</dbReference>
<protein>
    <submittedName>
        <fullName evidence="3">FAD-dependent oxidoreductase</fullName>
    </submittedName>
</protein>
<dbReference type="Proteomes" id="UP000284547">
    <property type="component" value="Unassembled WGS sequence"/>
</dbReference>
<evidence type="ECO:0000313" key="3">
    <source>
        <dbReference type="EMBL" id="RGP37237.1"/>
    </source>
</evidence>
<evidence type="ECO:0000259" key="2">
    <source>
        <dbReference type="Pfam" id="PF01266"/>
    </source>
</evidence>
<dbReference type="PANTHER" id="PTHR13847">
    <property type="entry name" value="SARCOSINE DEHYDROGENASE-RELATED"/>
    <property type="match status" value="1"/>
</dbReference>
<gene>
    <name evidence="3" type="ORF">D1012_11305</name>
</gene>
<dbReference type="GO" id="GO:0005737">
    <property type="term" value="C:cytoplasm"/>
    <property type="evidence" value="ECO:0007669"/>
    <property type="project" value="TreeGrafter"/>
</dbReference>
<organism evidence="3 4">
    <name type="scientific">Pseudotabrizicola alkalilacus</name>
    <dbReference type="NCBI Taxonomy" id="2305252"/>
    <lineage>
        <taxon>Bacteria</taxon>
        <taxon>Pseudomonadati</taxon>
        <taxon>Pseudomonadota</taxon>
        <taxon>Alphaproteobacteria</taxon>
        <taxon>Rhodobacterales</taxon>
        <taxon>Paracoccaceae</taxon>
        <taxon>Pseudotabrizicola</taxon>
    </lineage>
</organism>
<dbReference type="Gene3D" id="3.30.9.10">
    <property type="entry name" value="D-Amino Acid Oxidase, subunit A, domain 2"/>
    <property type="match status" value="1"/>
</dbReference>
<dbReference type="AlphaFoldDB" id="A0A411Z2E6"/>
<keyword evidence="1" id="KW-0560">Oxidoreductase</keyword>